<feature type="domain" description="MDMPI C-terminal" evidence="1">
    <location>
        <begin position="153"/>
        <end position="265"/>
    </location>
</feature>
<evidence type="ECO:0000259" key="1">
    <source>
        <dbReference type="Pfam" id="PF07398"/>
    </source>
</evidence>
<dbReference type="AlphaFoldDB" id="A0A1H5SKD1"/>
<dbReference type="PANTHER" id="PTHR40758:SF1">
    <property type="entry name" value="CONSERVED PROTEIN"/>
    <property type="match status" value="1"/>
</dbReference>
<dbReference type="InterPro" id="IPR010872">
    <property type="entry name" value="MDMPI_C-term_domain"/>
</dbReference>
<feature type="domain" description="Mycothiol-dependent maleylpyruvate isomerase metal-binding" evidence="2">
    <location>
        <begin position="13"/>
        <end position="140"/>
    </location>
</feature>
<dbReference type="Pfam" id="PF07398">
    <property type="entry name" value="MDMPI_C"/>
    <property type="match status" value="1"/>
</dbReference>
<dbReference type="InterPro" id="IPR024344">
    <property type="entry name" value="MDMPI_metal-binding"/>
</dbReference>
<dbReference type="SUPFAM" id="SSF109854">
    <property type="entry name" value="DinB/YfiT-like putative metalloenzymes"/>
    <property type="match status" value="1"/>
</dbReference>
<dbReference type="Proteomes" id="UP000236754">
    <property type="component" value="Unassembled WGS sequence"/>
</dbReference>
<dbReference type="OrthoDB" id="3671213at2"/>
<dbReference type="NCBIfam" id="TIGR03083">
    <property type="entry name" value="maleylpyruvate isomerase family mycothiol-dependent enzyme"/>
    <property type="match status" value="1"/>
</dbReference>
<reference evidence="3 4" key="1">
    <citation type="submission" date="2016-10" db="EMBL/GenBank/DDBJ databases">
        <authorList>
            <person name="de Groot N.N."/>
        </authorList>
    </citation>
    <scope>NUCLEOTIDE SEQUENCE [LARGE SCALE GENOMIC DNA]</scope>
    <source>
        <strain evidence="3 4">CGMCC 4.2023</strain>
    </source>
</reference>
<evidence type="ECO:0000313" key="4">
    <source>
        <dbReference type="Proteomes" id="UP000236754"/>
    </source>
</evidence>
<dbReference type="InterPro" id="IPR034660">
    <property type="entry name" value="DinB/YfiT-like"/>
</dbReference>
<dbReference type="GO" id="GO:0046872">
    <property type="term" value="F:metal ion binding"/>
    <property type="evidence" value="ECO:0007669"/>
    <property type="project" value="InterPro"/>
</dbReference>
<accession>A0A1H5SKD1</accession>
<keyword evidence="4" id="KW-1185">Reference proteome</keyword>
<dbReference type="EMBL" id="FNVU01000001">
    <property type="protein sequence ID" value="SEF51082.1"/>
    <property type="molecule type" value="Genomic_DNA"/>
</dbReference>
<protein>
    <submittedName>
        <fullName evidence="3">TIGR03083 family protein</fullName>
    </submittedName>
</protein>
<dbReference type="PANTHER" id="PTHR40758">
    <property type="entry name" value="CONSERVED PROTEIN"/>
    <property type="match status" value="1"/>
</dbReference>
<sequence length="273" mass="30077">MATAWLAHEEYCAAIESETALLRATLRGGDLGRKVPSCPEWTLNDLAVHVGQAHRWAAEMVRRPDDAELPDDAAHVPDYDPAPGAEELDAWLASGARLLAERLREAGPDVPMWSWWSAKRSGFWARRMAQETLVHRADAALGAGRPFEAAPVLAANAVDEWLDLVTDPEQVAGDPELHELLGTGQTLRLRADDTAAVPDLDPEWVIVRHPDRVEWRRGPAQAEGAGDHGDVTLRGSLTDVLQVLMRRLPPDSDQVEVLGDRALLDHWLARTSF</sequence>
<evidence type="ECO:0000313" key="3">
    <source>
        <dbReference type="EMBL" id="SEF51082.1"/>
    </source>
</evidence>
<organism evidence="3 4">
    <name type="scientific">Actinacidiphila yanglinensis</name>
    <dbReference type="NCBI Taxonomy" id="310779"/>
    <lineage>
        <taxon>Bacteria</taxon>
        <taxon>Bacillati</taxon>
        <taxon>Actinomycetota</taxon>
        <taxon>Actinomycetes</taxon>
        <taxon>Kitasatosporales</taxon>
        <taxon>Streptomycetaceae</taxon>
        <taxon>Actinacidiphila</taxon>
    </lineage>
</organism>
<gene>
    <name evidence="3" type="ORF">SAMN05216223_101172</name>
</gene>
<proteinExistence type="predicted"/>
<dbReference type="Pfam" id="PF11716">
    <property type="entry name" value="MDMPI_N"/>
    <property type="match status" value="1"/>
</dbReference>
<dbReference type="InterPro" id="IPR017517">
    <property type="entry name" value="Maleyloyr_isom"/>
</dbReference>
<name>A0A1H5SKD1_9ACTN</name>
<dbReference type="GO" id="GO:0005886">
    <property type="term" value="C:plasma membrane"/>
    <property type="evidence" value="ECO:0007669"/>
    <property type="project" value="TreeGrafter"/>
</dbReference>
<evidence type="ECO:0000259" key="2">
    <source>
        <dbReference type="Pfam" id="PF11716"/>
    </source>
</evidence>
<dbReference type="RefSeq" id="WP_103883603.1">
    <property type="nucleotide sequence ID" value="NZ_FNVU01000001.1"/>
</dbReference>